<reference evidence="1" key="1">
    <citation type="submission" date="2018-05" db="EMBL/GenBank/DDBJ databases">
        <authorList>
            <person name="Lanie J.A."/>
            <person name="Ng W.-L."/>
            <person name="Kazmierczak K.M."/>
            <person name="Andrzejewski T.M."/>
            <person name="Davidsen T.M."/>
            <person name="Wayne K.J."/>
            <person name="Tettelin H."/>
            <person name="Glass J.I."/>
            <person name="Rusch D."/>
            <person name="Podicherti R."/>
            <person name="Tsui H.-C.T."/>
            <person name="Winkler M.E."/>
        </authorList>
    </citation>
    <scope>NUCLEOTIDE SEQUENCE</scope>
</reference>
<protein>
    <submittedName>
        <fullName evidence="1">Uncharacterized protein</fullName>
    </submittedName>
</protein>
<proteinExistence type="predicted"/>
<evidence type="ECO:0000313" key="1">
    <source>
        <dbReference type="EMBL" id="SVC07520.1"/>
    </source>
</evidence>
<dbReference type="EMBL" id="UINC01072110">
    <property type="protein sequence ID" value="SVC07520.1"/>
    <property type="molecule type" value="Genomic_DNA"/>
</dbReference>
<accession>A0A382J646</accession>
<feature type="non-terminal residue" evidence="1">
    <location>
        <position position="37"/>
    </location>
</feature>
<sequence>MKKTLLLGIFAALVAITDTSAQQLPRARMTSIFPPGG</sequence>
<organism evidence="1">
    <name type="scientific">marine metagenome</name>
    <dbReference type="NCBI Taxonomy" id="408172"/>
    <lineage>
        <taxon>unclassified sequences</taxon>
        <taxon>metagenomes</taxon>
        <taxon>ecological metagenomes</taxon>
    </lineage>
</organism>
<name>A0A382J646_9ZZZZ</name>
<gene>
    <name evidence="1" type="ORF">METZ01_LOCUS260374</name>
</gene>
<dbReference type="AlphaFoldDB" id="A0A382J646"/>